<feature type="region of interest" description="Disordered" evidence="1">
    <location>
        <begin position="68"/>
        <end position="94"/>
    </location>
</feature>
<dbReference type="Proteomes" id="UP000318199">
    <property type="component" value="Unassembled WGS sequence"/>
</dbReference>
<organism evidence="2 3">
    <name type="scientific">Caenimonas sedimenti</name>
    <dbReference type="NCBI Taxonomy" id="2596921"/>
    <lineage>
        <taxon>Bacteria</taxon>
        <taxon>Pseudomonadati</taxon>
        <taxon>Pseudomonadota</taxon>
        <taxon>Betaproteobacteria</taxon>
        <taxon>Burkholderiales</taxon>
        <taxon>Comamonadaceae</taxon>
        <taxon>Caenimonas</taxon>
    </lineage>
</organism>
<evidence type="ECO:0000256" key="1">
    <source>
        <dbReference type="SAM" id="MobiDB-lite"/>
    </source>
</evidence>
<evidence type="ECO:0000313" key="3">
    <source>
        <dbReference type="Proteomes" id="UP000318199"/>
    </source>
</evidence>
<accession>A0A562ZJE0</accession>
<dbReference type="EMBL" id="VOBQ01000018">
    <property type="protein sequence ID" value="TWO68692.1"/>
    <property type="molecule type" value="Genomic_DNA"/>
</dbReference>
<comment type="caution">
    <text evidence="2">The sequence shown here is derived from an EMBL/GenBank/DDBJ whole genome shotgun (WGS) entry which is preliminary data.</text>
</comment>
<protein>
    <submittedName>
        <fullName evidence="2">Uncharacterized protein</fullName>
    </submittedName>
</protein>
<name>A0A562ZJE0_9BURK</name>
<keyword evidence="3" id="KW-1185">Reference proteome</keyword>
<sequence length="196" mass="21886">MAKPPSKPGSPKRPRTALDLPYEPGDLIPKPDVVERSGDSAWAMFNELQDQQDRKFADTVPGGVGIPFAPSTQDPAYAPTKPMGLPSTKDGERPVAAPKVTLDFVMVEARRKNRVCPRPRRWQQLYDMLPNKQVVNGMPHPPAPIVGAAWNAVAPLGKRLCFREHLEWAEKQGKLVEVFALIQSLTEEEWFHMEDA</sequence>
<evidence type="ECO:0000313" key="2">
    <source>
        <dbReference type="EMBL" id="TWO68692.1"/>
    </source>
</evidence>
<gene>
    <name evidence="2" type="ORF">FN976_22090</name>
</gene>
<dbReference type="AlphaFoldDB" id="A0A562ZJE0"/>
<dbReference type="RefSeq" id="WP_145895238.1">
    <property type="nucleotide sequence ID" value="NZ_VOBQ01000018.1"/>
</dbReference>
<reference evidence="2 3" key="1">
    <citation type="submission" date="2019-07" db="EMBL/GenBank/DDBJ databases">
        <title>Caenimonas sedimenti sp. nov., isolated from activated sludge.</title>
        <authorList>
            <person name="Xu J."/>
        </authorList>
    </citation>
    <scope>NUCLEOTIDE SEQUENCE [LARGE SCALE GENOMIC DNA]</scope>
    <source>
        <strain evidence="2 3">HX-9-20</strain>
    </source>
</reference>
<dbReference type="OrthoDB" id="8905728at2"/>
<proteinExistence type="predicted"/>
<feature type="region of interest" description="Disordered" evidence="1">
    <location>
        <begin position="1"/>
        <end position="31"/>
    </location>
</feature>